<proteinExistence type="predicted"/>
<dbReference type="InterPro" id="IPR018247">
    <property type="entry name" value="EF_Hand_1_Ca_BS"/>
</dbReference>
<dbReference type="Gene3D" id="1.10.238.10">
    <property type="entry name" value="EF-hand"/>
    <property type="match status" value="1"/>
</dbReference>
<dbReference type="Pfam" id="PF13499">
    <property type="entry name" value="EF-hand_7"/>
    <property type="match status" value="1"/>
</dbReference>
<dbReference type="Proteomes" id="UP000243459">
    <property type="component" value="Chromosome 5"/>
</dbReference>
<dbReference type="EMBL" id="CM007385">
    <property type="protein sequence ID" value="ONK68774.1"/>
    <property type="molecule type" value="Genomic_DNA"/>
</dbReference>
<dbReference type="PROSITE" id="PS00018">
    <property type="entry name" value="EF_HAND_1"/>
    <property type="match status" value="1"/>
</dbReference>
<dbReference type="InterPro" id="IPR011992">
    <property type="entry name" value="EF-hand-dom_pair"/>
</dbReference>
<gene>
    <name evidence="3" type="ORF">A4U43_C05F15860</name>
</gene>
<dbReference type="SMART" id="SM00054">
    <property type="entry name" value="EFh"/>
    <property type="match status" value="1"/>
</dbReference>
<dbReference type="AlphaFoldDB" id="A0A5P1ESJ4"/>
<organism evidence="3 4">
    <name type="scientific">Asparagus officinalis</name>
    <name type="common">Garden asparagus</name>
    <dbReference type="NCBI Taxonomy" id="4686"/>
    <lineage>
        <taxon>Eukaryota</taxon>
        <taxon>Viridiplantae</taxon>
        <taxon>Streptophyta</taxon>
        <taxon>Embryophyta</taxon>
        <taxon>Tracheophyta</taxon>
        <taxon>Spermatophyta</taxon>
        <taxon>Magnoliopsida</taxon>
        <taxon>Liliopsida</taxon>
        <taxon>Asparagales</taxon>
        <taxon>Asparagaceae</taxon>
        <taxon>Asparagoideae</taxon>
        <taxon>Asparagus</taxon>
    </lineage>
</organism>
<dbReference type="SUPFAM" id="SSF47473">
    <property type="entry name" value="EF-hand"/>
    <property type="match status" value="1"/>
</dbReference>
<evidence type="ECO:0000259" key="2">
    <source>
        <dbReference type="PROSITE" id="PS50222"/>
    </source>
</evidence>
<dbReference type="InterPro" id="IPR002048">
    <property type="entry name" value="EF_hand_dom"/>
</dbReference>
<evidence type="ECO:0000313" key="4">
    <source>
        <dbReference type="Proteomes" id="UP000243459"/>
    </source>
</evidence>
<sequence>MRNNELKRLFHQLDENGDGKISPSELQNCLRLVGEELSTDDVEGFMVTVNEDGHGLLRFDDFIKLLKIEEGGEEEHRNHALKMGKSSRKTLHNCHECEESARHAGMPQSLLRIPSTKFVIDPTTFL</sequence>
<dbReference type="PROSITE" id="PS50222">
    <property type="entry name" value="EF_HAND_2"/>
    <property type="match status" value="1"/>
</dbReference>
<reference evidence="4" key="1">
    <citation type="journal article" date="2017" name="Nat. Commun.">
        <title>The asparagus genome sheds light on the origin and evolution of a young Y chromosome.</title>
        <authorList>
            <person name="Harkess A."/>
            <person name="Zhou J."/>
            <person name="Xu C."/>
            <person name="Bowers J.E."/>
            <person name="Van der Hulst R."/>
            <person name="Ayyampalayam S."/>
            <person name="Mercati F."/>
            <person name="Riccardi P."/>
            <person name="McKain M.R."/>
            <person name="Kakrana A."/>
            <person name="Tang H."/>
            <person name="Ray J."/>
            <person name="Groenendijk J."/>
            <person name="Arikit S."/>
            <person name="Mathioni S.M."/>
            <person name="Nakano M."/>
            <person name="Shan H."/>
            <person name="Telgmann-Rauber A."/>
            <person name="Kanno A."/>
            <person name="Yue Z."/>
            <person name="Chen H."/>
            <person name="Li W."/>
            <person name="Chen Y."/>
            <person name="Xu X."/>
            <person name="Zhang Y."/>
            <person name="Luo S."/>
            <person name="Chen H."/>
            <person name="Gao J."/>
            <person name="Mao Z."/>
            <person name="Pires J.C."/>
            <person name="Luo M."/>
            <person name="Kudrna D."/>
            <person name="Wing R.A."/>
            <person name="Meyers B.C."/>
            <person name="Yi K."/>
            <person name="Kong H."/>
            <person name="Lavrijsen P."/>
            <person name="Sunseri F."/>
            <person name="Falavigna A."/>
            <person name="Ye Y."/>
            <person name="Leebens-Mack J.H."/>
            <person name="Chen G."/>
        </authorList>
    </citation>
    <scope>NUCLEOTIDE SEQUENCE [LARGE SCALE GENOMIC DNA]</scope>
    <source>
        <strain evidence="4">cv. DH0086</strain>
    </source>
</reference>
<keyword evidence="1" id="KW-0106">Calcium</keyword>
<evidence type="ECO:0000256" key="1">
    <source>
        <dbReference type="ARBA" id="ARBA00022837"/>
    </source>
</evidence>
<dbReference type="CDD" id="cd00051">
    <property type="entry name" value="EFh"/>
    <property type="match status" value="1"/>
</dbReference>
<accession>A0A5P1ESJ4</accession>
<keyword evidence="4" id="KW-1185">Reference proteome</keyword>
<dbReference type="Gramene" id="ONK68774">
    <property type="protein sequence ID" value="ONK68774"/>
    <property type="gene ID" value="A4U43_C05F15860"/>
</dbReference>
<protein>
    <recommendedName>
        <fullName evidence="2">EF-hand domain-containing protein</fullName>
    </recommendedName>
</protein>
<evidence type="ECO:0000313" key="3">
    <source>
        <dbReference type="EMBL" id="ONK68774.1"/>
    </source>
</evidence>
<feature type="domain" description="EF-hand" evidence="2">
    <location>
        <begin position="1"/>
        <end position="36"/>
    </location>
</feature>
<name>A0A5P1ESJ4_ASPOF</name>
<dbReference type="GO" id="GO:0005509">
    <property type="term" value="F:calcium ion binding"/>
    <property type="evidence" value="ECO:0007669"/>
    <property type="project" value="InterPro"/>
</dbReference>